<reference evidence="1 2" key="1">
    <citation type="submission" date="2019-07" db="EMBL/GenBank/DDBJ databases">
        <title>Whole genome shotgun sequence of Acetobacter tropicalis NBRC 16470.</title>
        <authorList>
            <person name="Hosoyama A."/>
            <person name="Uohara A."/>
            <person name="Ohji S."/>
            <person name="Ichikawa N."/>
        </authorList>
    </citation>
    <scope>NUCLEOTIDE SEQUENCE [LARGE SCALE GENOMIC DNA]</scope>
    <source>
        <strain evidence="1 2">NBRC 16470</strain>
    </source>
</reference>
<protein>
    <submittedName>
        <fullName evidence="1">Uncharacterized protein</fullName>
    </submittedName>
</protein>
<evidence type="ECO:0000313" key="2">
    <source>
        <dbReference type="Proteomes" id="UP000321800"/>
    </source>
</evidence>
<evidence type="ECO:0000313" key="1">
    <source>
        <dbReference type="EMBL" id="GEL50653.1"/>
    </source>
</evidence>
<dbReference type="AlphaFoldDB" id="A0A511FNX4"/>
<gene>
    <name evidence="1" type="ORF">ATR01nite_17280</name>
</gene>
<dbReference type="EMBL" id="BJVR01000014">
    <property type="protein sequence ID" value="GEL50653.1"/>
    <property type="molecule type" value="Genomic_DNA"/>
</dbReference>
<organism evidence="1 2">
    <name type="scientific">Acetobacter tropicalis</name>
    <dbReference type="NCBI Taxonomy" id="104102"/>
    <lineage>
        <taxon>Bacteria</taxon>
        <taxon>Pseudomonadati</taxon>
        <taxon>Pseudomonadota</taxon>
        <taxon>Alphaproteobacteria</taxon>
        <taxon>Acetobacterales</taxon>
        <taxon>Acetobacteraceae</taxon>
        <taxon>Acetobacter</taxon>
    </lineage>
</organism>
<proteinExistence type="predicted"/>
<name>A0A511FNX4_9PROT</name>
<dbReference type="Proteomes" id="UP000321800">
    <property type="component" value="Unassembled WGS sequence"/>
</dbReference>
<sequence length="65" mass="7094">MGATRAGREAGVTHPVTSMLVRIPHTPPSPINTGEGFGRIRVMPEGRKETCFFIEERSAGRAERS</sequence>
<accession>A0A511FNX4</accession>
<comment type="caution">
    <text evidence="1">The sequence shown here is derived from an EMBL/GenBank/DDBJ whole genome shotgun (WGS) entry which is preliminary data.</text>
</comment>